<dbReference type="AlphaFoldDB" id="A0A5C3ESW7"/>
<accession>A0A5C3ESW7</accession>
<dbReference type="EMBL" id="OOIP01000001">
    <property type="protein sequence ID" value="SPO35132.1"/>
    <property type="molecule type" value="Genomic_DNA"/>
</dbReference>
<organism evidence="1 2">
    <name type="scientific">Pseudozyma flocculosa</name>
    <dbReference type="NCBI Taxonomy" id="84751"/>
    <lineage>
        <taxon>Eukaryota</taxon>
        <taxon>Fungi</taxon>
        <taxon>Dikarya</taxon>
        <taxon>Basidiomycota</taxon>
        <taxon>Ustilaginomycotina</taxon>
        <taxon>Ustilaginomycetes</taxon>
        <taxon>Ustilaginales</taxon>
        <taxon>Ustilaginaceae</taxon>
        <taxon>Pseudozyma</taxon>
    </lineage>
</organism>
<keyword evidence="2" id="KW-1185">Reference proteome</keyword>
<evidence type="ECO:0000313" key="1">
    <source>
        <dbReference type="EMBL" id="SPO35132.1"/>
    </source>
</evidence>
<proteinExistence type="predicted"/>
<evidence type="ECO:0000313" key="2">
    <source>
        <dbReference type="Proteomes" id="UP000323386"/>
    </source>
</evidence>
<name>A0A5C3ESW7_9BASI</name>
<sequence length="155" mass="17058">MFAAPITTAELMASEMPIQAGLAEVLLPLLEGPKGQARLAMFMAGTGPAPHPTYEVDNYLIERTDVTPSGSWDTAGGRGRYRACAERSGMKRRKDIDAVPVSRAPPWSRGWLRQLPLGSAARHKAKSYIFDLKSMELQEYALFLNQIQIALLVLT</sequence>
<dbReference type="Proteomes" id="UP000323386">
    <property type="component" value="Unassembled WGS sequence"/>
</dbReference>
<reference evidence="1 2" key="1">
    <citation type="submission" date="2018-03" db="EMBL/GenBank/DDBJ databases">
        <authorList>
            <person name="Guldener U."/>
        </authorList>
    </citation>
    <scope>NUCLEOTIDE SEQUENCE [LARGE SCALE GENOMIC DNA]</scope>
    <source>
        <strain evidence="1 2">DAOM196992</strain>
    </source>
</reference>
<protein>
    <submittedName>
        <fullName evidence="1">Uncharacterized protein</fullName>
    </submittedName>
</protein>
<gene>
    <name evidence="1" type="ORF">PSFLO_00603</name>
</gene>